<dbReference type="GeneID" id="18815985"/>
<evidence type="ECO:0000256" key="1">
    <source>
        <dbReference type="SAM" id="MobiDB-lite"/>
    </source>
</evidence>
<dbReference type="RefSeq" id="XP_007324466.1">
    <property type="nucleotide sequence ID" value="XM_007324404.1"/>
</dbReference>
<evidence type="ECO:0000313" key="2">
    <source>
        <dbReference type="EMBL" id="EGO18813.1"/>
    </source>
</evidence>
<accession>F8PDJ2</accession>
<dbReference type="Proteomes" id="UP000008064">
    <property type="component" value="Unassembled WGS sequence"/>
</dbReference>
<protein>
    <submittedName>
        <fullName evidence="2">Uncharacterized protein</fullName>
    </submittedName>
</protein>
<feature type="compositionally biased region" description="Polar residues" evidence="1">
    <location>
        <begin position="146"/>
        <end position="156"/>
    </location>
</feature>
<feature type="region of interest" description="Disordered" evidence="1">
    <location>
        <begin position="146"/>
        <end position="195"/>
    </location>
</feature>
<name>F8PDJ2_SERL9</name>
<sequence length="195" mass="21804">MHPDPLKLEDVFRLYISKDPDCGLFQLHWLIESGELVMLNKMLTLKQAFKSIFTLPSSVHGKGNEGASSNSICQHKSSWAMKGYVASPLGMKHVKPCVIAPIVNNSDSDPPSQNQDIYIAHQEYDQLPDFHPDNDSDEENILHVQTTYPNSDSGDNWHQDNLPVQLSDADTDTMSNSQSDSDSDDNVSEDQDFIP</sequence>
<dbReference type="KEGG" id="sla:SERLADRAFT_443783"/>
<gene>
    <name evidence="2" type="ORF">SERLADRAFT_443783</name>
</gene>
<dbReference type="HOGENOM" id="CLU_1397113_0_0_1"/>
<feature type="compositionally biased region" description="Acidic residues" evidence="1">
    <location>
        <begin position="181"/>
        <end position="195"/>
    </location>
</feature>
<dbReference type="AlphaFoldDB" id="F8PDJ2"/>
<organism>
    <name type="scientific">Serpula lacrymans var. lacrymans (strain S7.9)</name>
    <name type="common">Dry rot fungus</name>
    <dbReference type="NCBI Taxonomy" id="578457"/>
    <lineage>
        <taxon>Eukaryota</taxon>
        <taxon>Fungi</taxon>
        <taxon>Dikarya</taxon>
        <taxon>Basidiomycota</taxon>
        <taxon>Agaricomycotina</taxon>
        <taxon>Agaricomycetes</taxon>
        <taxon>Agaricomycetidae</taxon>
        <taxon>Boletales</taxon>
        <taxon>Coniophorineae</taxon>
        <taxon>Serpulaceae</taxon>
        <taxon>Serpula</taxon>
    </lineage>
</organism>
<proteinExistence type="predicted"/>
<dbReference type="EMBL" id="GL945446">
    <property type="protein sequence ID" value="EGO18813.1"/>
    <property type="molecule type" value="Genomic_DNA"/>
</dbReference>
<reference evidence="2" key="1">
    <citation type="submission" date="2011-04" db="EMBL/GenBank/DDBJ databases">
        <title>Evolution of plant cell wall degrading machinery underlies the functional diversity of forest fungi.</title>
        <authorList>
            <consortium name="US DOE Joint Genome Institute (JGI-PGF)"/>
            <person name="Eastwood D.C."/>
            <person name="Floudas D."/>
            <person name="Binder M."/>
            <person name="Majcherczyk A."/>
            <person name="Schneider P."/>
            <person name="Aerts A."/>
            <person name="Asiegbu F.O."/>
            <person name="Baker S.E."/>
            <person name="Barry K."/>
            <person name="Bendiksby M."/>
            <person name="Blumentritt M."/>
            <person name="Coutinho P.M."/>
            <person name="Cullen D."/>
            <person name="Cullen D."/>
            <person name="Gathman A."/>
            <person name="Goodell B."/>
            <person name="Henrissat B."/>
            <person name="Ihrmark K."/>
            <person name="Kauserud H."/>
            <person name="Kohler A."/>
            <person name="LaButti K."/>
            <person name="Lapidus A."/>
            <person name="Lavin J.L."/>
            <person name="Lee Y.-H."/>
            <person name="Lindquist E."/>
            <person name="Lilly W."/>
            <person name="Lucas S."/>
            <person name="Morin E."/>
            <person name="Murat C."/>
            <person name="Oguiza J.A."/>
            <person name="Park J."/>
            <person name="Pisabarro A.G."/>
            <person name="Riley R."/>
            <person name="Rosling A."/>
            <person name="Salamov A."/>
            <person name="Schmidt O."/>
            <person name="Schmutz J."/>
            <person name="Skrede I."/>
            <person name="Stenlid J."/>
            <person name="Wiebenga A."/>
            <person name="Xie X."/>
            <person name="Kues U."/>
            <person name="Hibbett D.S."/>
            <person name="Hoffmeister D."/>
            <person name="Hogberg N."/>
            <person name="Martin F."/>
            <person name="Grigoriev I.V."/>
            <person name="Watkinson S.C."/>
        </authorList>
    </citation>
    <scope>NUCLEOTIDE SEQUENCE</scope>
    <source>
        <strain evidence="2">S7.9</strain>
    </source>
</reference>